<protein>
    <submittedName>
        <fullName evidence="1">Uncharacterized protein</fullName>
    </submittedName>
</protein>
<evidence type="ECO:0000313" key="1">
    <source>
        <dbReference type="EMBL" id="OFC62766.1"/>
    </source>
</evidence>
<comment type="caution">
    <text evidence="1">The sequence shown here is derived from an EMBL/GenBank/DDBJ whole genome shotgun (WGS) entry which is preliminary data.</text>
</comment>
<dbReference type="Pfam" id="PF06500">
    <property type="entry name" value="FrsA-like"/>
    <property type="match status" value="1"/>
</dbReference>
<evidence type="ECO:0000313" key="2">
    <source>
        <dbReference type="Proteomes" id="UP000243534"/>
    </source>
</evidence>
<sequence length="78" mass="8521">MTGNGRFGFRFGANVAVRLAYLESQYLRAVACMGPVMHSLLSDTNLQDRVPEMYMDILASRLGMSSTSDSALSRAASR</sequence>
<dbReference type="Gene3D" id="3.40.50.1820">
    <property type="entry name" value="alpha/beta hydrolase"/>
    <property type="match status" value="1"/>
</dbReference>
<proteinExistence type="predicted"/>
<dbReference type="InterPro" id="IPR029058">
    <property type="entry name" value="AB_hydrolase_fold"/>
</dbReference>
<dbReference type="EMBL" id="MAYS01000186">
    <property type="protein sequence ID" value="OFC62766.1"/>
    <property type="molecule type" value="Genomic_DNA"/>
</dbReference>
<dbReference type="Proteomes" id="UP000243534">
    <property type="component" value="Unassembled WGS sequence"/>
</dbReference>
<dbReference type="AlphaFoldDB" id="A0A1E7Z1U5"/>
<dbReference type="InterPro" id="IPR010520">
    <property type="entry name" value="FrsA-like"/>
</dbReference>
<gene>
    <name evidence="1" type="ORF">BBW68_08160</name>
</gene>
<reference evidence="1 2" key="1">
    <citation type="submission" date="2016-07" db="EMBL/GenBank/DDBJ databases">
        <authorList>
            <person name="Yuval B."/>
        </authorList>
    </citation>
    <scope>NUCLEOTIDE SEQUENCE [LARGE SCALE GENOMIC DNA]</scope>
    <source>
        <strain evidence="1 2">IL</strain>
    </source>
</reference>
<accession>A0A1E7Z1U5</accession>
<name>A0A1E7Z1U5_9GAMM</name>
<organism evidence="1 2">
    <name type="scientific">Candidatus Erwinia dacicola</name>
    <dbReference type="NCBI Taxonomy" id="252393"/>
    <lineage>
        <taxon>Bacteria</taxon>
        <taxon>Pseudomonadati</taxon>
        <taxon>Pseudomonadota</taxon>
        <taxon>Gammaproteobacteria</taxon>
        <taxon>Enterobacterales</taxon>
        <taxon>Erwiniaceae</taxon>
        <taxon>Erwinia</taxon>
    </lineage>
</organism>